<keyword evidence="3" id="KW-1185">Reference proteome</keyword>
<name>A0ABY3WEB4_9ACTN</name>
<dbReference type="EMBL" id="CP071872">
    <property type="protein sequence ID" value="UNM10903.1"/>
    <property type="molecule type" value="Genomic_DNA"/>
</dbReference>
<dbReference type="RefSeq" id="WP_381591562.1">
    <property type="nucleotide sequence ID" value="NZ_CP071872.1"/>
</dbReference>
<evidence type="ECO:0008006" key="4">
    <source>
        <dbReference type="Google" id="ProtNLM"/>
    </source>
</evidence>
<dbReference type="Pfam" id="PF21274">
    <property type="entry name" value="Rng_hyd_C"/>
    <property type="match status" value="1"/>
</dbReference>
<dbReference type="Gene3D" id="3.40.30.120">
    <property type="match status" value="1"/>
</dbReference>
<protein>
    <recommendedName>
        <fullName evidence="4">Monooxygenase</fullName>
    </recommendedName>
</protein>
<reference evidence="2 3" key="1">
    <citation type="submission" date="2021-03" db="EMBL/GenBank/DDBJ databases">
        <title>Complete genome of Streptomyces formicae strain 1H-GS9 (DSM 100524).</title>
        <authorList>
            <person name="Atanasov K.E."/>
            <person name="Altabella T."/>
            <person name="Ferrer A."/>
        </authorList>
    </citation>
    <scope>NUCLEOTIDE SEQUENCE [LARGE SCALE GENOMIC DNA]</scope>
    <source>
        <strain evidence="2 3">1H-GS9</strain>
    </source>
</reference>
<evidence type="ECO:0000313" key="3">
    <source>
        <dbReference type="Proteomes" id="UP000828924"/>
    </source>
</evidence>
<evidence type="ECO:0000256" key="1">
    <source>
        <dbReference type="SAM" id="MobiDB-lite"/>
    </source>
</evidence>
<accession>A0ABY3WEB4</accession>
<proteinExistence type="predicted"/>
<sequence length="151" mass="15774">MSRSLAQGYDTPRSHSTSRNLPHAHGTQGAYTGRRRSPSGRSTQQLGIGYRGGPLSTGAAGALAAGDRAPDGRLPGGSRLFDVFRGPHFTLLAVGTDAELPPGLPGIVQVHRTGPYEPYGKGLFLVRPDGYVGWAGEDATGLVDHLDQVTG</sequence>
<feature type="region of interest" description="Disordered" evidence="1">
    <location>
        <begin position="1"/>
        <end position="53"/>
    </location>
</feature>
<dbReference type="Proteomes" id="UP000828924">
    <property type="component" value="Chromosome"/>
</dbReference>
<evidence type="ECO:0000313" key="2">
    <source>
        <dbReference type="EMBL" id="UNM10903.1"/>
    </source>
</evidence>
<organism evidence="2 3">
    <name type="scientific">Streptomyces formicae</name>
    <dbReference type="NCBI Taxonomy" id="1616117"/>
    <lineage>
        <taxon>Bacteria</taxon>
        <taxon>Bacillati</taxon>
        <taxon>Actinomycetota</taxon>
        <taxon>Actinomycetes</taxon>
        <taxon>Kitasatosporales</taxon>
        <taxon>Streptomycetaceae</taxon>
        <taxon>Streptomyces</taxon>
    </lineage>
</organism>
<gene>
    <name evidence="2" type="ORF">J4032_04645</name>
</gene>